<gene>
    <name evidence="1" type="ORF">SanaruYs_34810</name>
</gene>
<dbReference type="EMBL" id="BHXQ01000007">
    <property type="protein sequence ID" value="GCC53238.1"/>
    <property type="molecule type" value="Genomic_DNA"/>
</dbReference>
<keyword evidence="2" id="KW-1185">Reference proteome</keyword>
<evidence type="ECO:0008006" key="3">
    <source>
        <dbReference type="Google" id="ProtNLM"/>
    </source>
</evidence>
<accession>A0A401UEA3</accession>
<proteinExistence type="predicted"/>
<dbReference type="AlphaFoldDB" id="A0A401UEA3"/>
<protein>
    <recommendedName>
        <fullName evidence="3">Lipid A biosynthesis acyltransferase</fullName>
    </recommendedName>
</protein>
<dbReference type="RefSeq" id="WP_127123891.1">
    <property type="nucleotide sequence ID" value="NZ_BHXQ01000007.1"/>
</dbReference>
<sequence length="352" mass="40840">MLAKNILRYASTSANLYNFLGDTDFEKHIDIYKGAVANALKAHEDAMTFKVDDLIVEDEFKVLDQPKTNPLIYVTFHTGSYNMLSTLLLKLGREVNVLSDTESVKNSDYNELSELYNTKYKNGCKLEMVNVERDGSIFNVLRQIRKGTATVAYLDGNKGIGGQIKNNSNMLSVNFLKGRVKVRKGLAYISYLLKAPIVLVLNYSIDGLNYIKFYQPFLINEGDKETFCIKAIDKIFQHFEEHVMKFPTQWSNWLYVHNWTDLEYFRDDDENNINKNLGPEYSFNSDRFCPLKLESKFYLFDRKNYSMISIDDELKDVFSHKTSIDERQRLISNLNMSNPSLTRDLFIKQVLI</sequence>
<name>A0A401UEA3_9BACT</name>
<comment type="caution">
    <text evidence="1">The sequence shown here is derived from an EMBL/GenBank/DDBJ whole genome shotgun (WGS) entry which is preliminary data.</text>
</comment>
<dbReference type="Proteomes" id="UP000288227">
    <property type="component" value="Unassembled WGS sequence"/>
</dbReference>
<evidence type="ECO:0000313" key="2">
    <source>
        <dbReference type="Proteomes" id="UP000288227"/>
    </source>
</evidence>
<evidence type="ECO:0000313" key="1">
    <source>
        <dbReference type="EMBL" id="GCC53238.1"/>
    </source>
</evidence>
<organism evidence="1 2">
    <name type="scientific">Chryseotalea sanaruensis</name>
    <dbReference type="NCBI Taxonomy" id="2482724"/>
    <lineage>
        <taxon>Bacteria</taxon>
        <taxon>Pseudomonadati</taxon>
        <taxon>Bacteroidota</taxon>
        <taxon>Cytophagia</taxon>
        <taxon>Cytophagales</taxon>
        <taxon>Chryseotaleaceae</taxon>
        <taxon>Chryseotalea</taxon>
    </lineage>
</organism>
<reference evidence="1 2" key="1">
    <citation type="submission" date="2018-11" db="EMBL/GenBank/DDBJ databases">
        <title>Chryseotalea sanarue gen. nov., sp., nov., a member of the family Cytophagaceae, isolated from a brackish lake in Hamamatsu Japan.</title>
        <authorList>
            <person name="Maejima Y."/>
            <person name="Iino T."/>
            <person name="Muraguchi Y."/>
            <person name="Fukuda K."/>
            <person name="Ohkuma M."/>
            <person name="Moriuchi R."/>
            <person name="Dohra H."/>
            <person name="Kimbara K."/>
            <person name="Shintani M."/>
        </authorList>
    </citation>
    <scope>NUCLEOTIDE SEQUENCE [LARGE SCALE GENOMIC DNA]</scope>
    <source>
        <strain evidence="1 2">Ys</strain>
    </source>
</reference>
<dbReference type="OrthoDB" id="1373292at2"/>